<dbReference type="SMART" id="SM00220">
    <property type="entry name" value="S_TKc"/>
    <property type="match status" value="1"/>
</dbReference>
<dbReference type="FunFam" id="2.60.120.430:FF:000005">
    <property type="entry name" value="Putative receptor-like protein kinase"/>
    <property type="match status" value="1"/>
</dbReference>
<dbReference type="InterPro" id="IPR011009">
    <property type="entry name" value="Kinase-like_dom_sf"/>
</dbReference>
<feature type="chain" id="PRO_5043818926" evidence="14">
    <location>
        <begin position="25"/>
        <end position="834"/>
    </location>
</feature>
<dbReference type="PROSITE" id="PS50011">
    <property type="entry name" value="PROTEIN_KINASE_DOM"/>
    <property type="match status" value="1"/>
</dbReference>
<keyword evidence="10 13" id="KW-0472">Membrane</keyword>
<dbReference type="CDD" id="cd12087">
    <property type="entry name" value="TM_EGFR-like"/>
    <property type="match status" value="1"/>
</dbReference>
<dbReference type="InterPro" id="IPR024788">
    <property type="entry name" value="Malectin-like_Carb-bd_dom"/>
</dbReference>
<comment type="subcellular location">
    <subcellularLocation>
        <location evidence="1">Membrane</location>
        <topology evidence="1">Single-pass type I membrane protein</topology>
    </subcellularLocation>
</comment>
<evidence type="ECO:0000313" key="16">
    <source>
        <dbReference type="EMBL" id="CAI9091522.1"/>
    </source>
</evidence>
<evidence type="ECO:0000256" key="6">
    <source>
        <dbReference type="ARBA" id="ARBA00022741"/>
    </source>
</evidence>
<dbReference type="EMBL" id="OX459118">
    <property type="protein sequence ID" value="CAI9091522.1"/>
    <property type="molecule type" value="Genomic_DNA"/>
</dbReference>
<keyword evidence="8 12" id="KW-0067">ATP-binding</keyword>
<evidence type="ECO:0000256" key="4">
    <source>
        <dbReference type="ARBA" id="ARBA00022692"/>
    </source>
</evidence>
<gene>
    <name evidence="16" type="ORF">OLC1_LOCUS3431</name>
</gene>
<evidence type="ECO:0000259" key="15">
    <source>
        <dbReference type="PROSITE" id="PS50011"/>
    </source>
</evidence>
<dbReference type="SUPFAM" id="SSF56112">
    <property type="entry name" value="Protein kinase-like (PK-like)"/>
    <property type="match status" value="1"/>
</dbReference>
<accession>A0AAV1C7Y9</accession>
<keyword evidence="2" id="KW-0723">Serine/threonine-protein kinase</keyword>
<evidence type="ECO:0000256" key="2">
    <source>
        <dbReference type="ARBA" id="ARBA00022527"/>
    </source>
</evidence>
<evidence type="ECO:0000256" key="12">
    <source>
        <dbReference type="PROSITE-ProRule" id="PRU10141"/>
    </source>
</evidence>
<keyword evidence="9 13" id="KW-1133">Transmembrane helix</keyword>
<dbReference type="CDD" id="cd14066">
    <property type="entry name" value="STKc_IRAK"/>
    <property type="match status" value="1"/>
</dbReference>
<dbReference type="PROSITE" id="PS00107">
    <property type="entry name" value="PROTEIN_KINASE_ATP"/>
    <property type="match status" value="1"/>
</dbReference>
<evidence type="ECO:0000256" key="10">
    <source>
        <dbReference type="ARBA" id="ARBA00023136"/>
    </source>
</evidence>
<evidence type="ECO:0000256" key="5">
    <source>
        <dbReference type="ARBA" id="ARBA00022729"/>
    </source>
</evidence>
<dbReference type="InterPro" id="IPR000719">
    <property type="entry name" value="Prot_kinase_dom"/>
</dbReference>
<evidence type="ECO:0000256" key="9">
    <source>
        <dbReference type="ARBA" id="ARBA00022989"/>
    </source>
</evidence>
<dbReference type="PANTHER" id="PTHR47989">
    <property type="entry name" value="OS01G0750732 PROTEIN"/>
    <property type="match status" value="1"/>
</dbReference>
<dbReference type="Gene3D" id="3.30.200.20">
    <property type="entry name" value="Phosphorylase Kinase, domain 1"/>
    <property type="match status" value="1"/>
</dbReference>
<dbReference type="GO" id="GO:0005524">
    <property type="term" value="F:ATP binding"/>
    <property type="evidence" value="ECO:0007669"/>
    <property type="project" value="UniProtKB-UniRule"/>
</dbReference>
<keyword evidence="17" id="KW-1185">Reference proteome</keyword>
<evidence type="ECO:0000256" key="8">
    <source>
        <dbReference type="ARBA" id="ARBA00022840"/>
    </source>
</evidence>
<keyword evidence="6 12" id="KW-0547">Nucleotide-binding</keyword>
<dbReference type="GO" id="GO:0016020">
    <property type="term" value="C:membrane"/>
    <property type="evidence" value="ECO:0007669"/>
    <property type="project" value="UniProtKB-SubCell"/>
</dbReference>
<dbReference type="Pfam" id="PF07714">
    <property type="entry name" value="PK_Tyr_Ser-Thr"/>
    <property type="match status" value="1"/>
</dbReference>
<name>A0AAV1C7Y9_OLDCO</name>
<dbReference type="Pfam" id="PF12819">
    <property type="entry name" value="Malectin_like"/>
    <property type="match status" value="1"/>
</dbReference>
<keyword evidence="7" id="KW-0418">Kinase</keyword>
<sequence length="834" mass="92022">MRVGICKFFIWALLISCLVFPSLEFDPEDNYLINCGSSVNTPLDHRVFLADVSNFSSFLSTPQNISAVANSDSIPSATYGLALYQTARIFNGSSQYNFSIKKQGRHWIRLHLFPFLNPSFNLSTAKFSVSAQNFTLLKDFQPSSAPTVKEYLLNITTKTLVLNFIPAANSIAFLNAFEVTSIPDELIPADVATIGSSGQHQNLETRALETVVRVNMGNEAVLPKNDSLGRLWLSDSGYLTSNHNLVLFLSNVGLVNFTTAGMSENIGPSLVYGTGTELYTALEDRNILNATWQFQVDPGFDYFIRFHFCNILNASDPNRNNLFFTMYLNSEFAAKDVNLSTVGVPQYIDVVTSVNSIGQLNVSLGSSNAFNSFPDGILNGLEVIKISDSGGSLAAADARVQEKSSATSSKSKVWVFVGSAVGVSIFIMVVVLVFALFCRRRRRAIVVHTTLEQFAANGASFVVNKSPAADSSLISESKRGYRFPFVVVREATDNFSESLIIGVGGFGKVYKGVLSDGTKVAVKRGVSESRQGLSEFKTEIEMLSQVRHRHLVSLIGYCDERNEMIIIYEFMENGTLKDHLYGSDHPKLNWRQRLEICIGSARGLHYLHTGSVKAIIHRDVKSANILLDENLLAKVADFGISKSGPELDQTHVSTVVKGSFGYLDPEYLTTQQLTDKSDVYSFGVVMIEILCGRPVIDPSQPRERVNLVEWAIQCLNRGELEIIVDPHIASEVKPDSLMKFKETVEKCLADLGANRPTMGDVLWNLESAFQLQVGDPRDKNQEQTNSQKLDVSISSTGQFSLGSFGDLEGVSMRRVFSNMIKAENAIDQHQQDAI</sequence>
<dbReference type="PROSITE" id="PS00108">
    <property type="entry name" value="PROTEIN_KINASE_ST"/>
    <property type="match status" value="1"/>
</dbReference>
<dbReference type="Proteomes" id="UP001161247">
    <property type="component" value="Chromosome 1"/>
</dbReference>
<dbReference type="FunFam" id="1.10.510.10:FF:000252">
    <property type="entry name" value="Receptor-like protein kinase FERONIA"/>
    <property type="match status" value="1"/>
</dbReference>
<dbReference type="PANTHER" id="PTHR47989:SF62">
    <property type="entry name" value="OS05G0423500 PROTEIN"/>
    <property type="match status" value="1"/>
</dbReference>
<dbReference type="InterPro" id="IPR001245">
    <property type="entry name" value="Ser-Thr/Tyr_kinase_cat_dom"/>
</dbReference>
<evidence type="ECO:0000256" key="11">
    <source>
        <dbReference type="ARBA" id="ARBA00023180"/>
    </source>
</evidence>
<feature type="transmembrane region" description="Helical" evidence="13">
    <location>
        <begin position="413"/>
        <end position="437"/>
    </location>
</feature>
<dbReference type="Gene3D" id="1.10.510.10">
    <property type="entry name" value="Transferase(Phosphotransferase) domain 1"/>
    <property type="match status" value="1"/>
</dbReference>
<evidence type="ECO:0000256" key="1">
    <source>
        <dbReference type="ARBA" id="ARBA00004479"/>
    </source>
</evidence>
<dbReference type="InterPro" id="IPR008271">
    <property type="entry name" value="Ser/Thr_kinase_AS"/>
</dbReference>
<keyword evidence="5 14" id="KW-0732">Signal</keyword>
<evidence type="ECO:0000313" key="17">
    <source>
        <dbReference type="Proteomes" id="UP001161247"/>
    </source>
</evidence>
<keyword evidence="3" id="KW-0808">Transferase</keyword>
<feature type="domain" description="Protein kinase" evidence="15">
    <location>
        <begin position="495"/>
        <end position="769"/>
    </location>
</feature>
<keyword evidence="11" id="KW-0325">Glycoprotein</keyword>
<organism evidence="16 17">
    <name type="scientific">Oldenlandia corymbosa var. corymbosa</name>
    <dbReference type="NCBI Taxonomy" id="529605"/>
    <lineage>
        <taxon>Eukaryota</taxon>
        <taxon>Viridiplantae</taxon>
        <taxon>Streptophyta</taxon>
        <taxon>Embryophyta</taxon>
        <taxon>Tracheophyta</taxon>
        <taxon>Spermatophyta</taxon>
        <taxon>Magnoliopsida</taxon>
        <taxon>eudicotyledons</taxon>
        <taxon>Gunneridae</taxon>
        <taxon>Pentapetalae</taxon>
        <taxon>asterids</taxon>
        <taxon>lamiids</taxon>
        <taxon>Gentianales</taxon>
        <taxon>Rubiaceae</taxon>
        <taxon>Rubioideae</taxon>
        <taxon>Spermacoceae</taxon>
        <taxon>Hedyotis-Oldenlandia complex</taxon>
        <taxon>Oldenlandia</taxon>
    </lineage>
</organism>
<evidence type="ECO:0000256" key="13">
    <source>
        <dbReference type="SAM" id="Phobius"/>
    </source>
</evidence>
<evidence type="ECO:0000256" key="14">
    <source>
        <dbReference type="SAM" id="SignalP"/>
    </source>
</evidence>
<dbReference type="Gene3D" id="2.60.120.430">
    <property type="entry name" value="Galactose-binding lectin"/>
    <property type="match status" value="2"/>
</dbReference>
<proteinExistence type="predicted"/>
<protein>
    <submittedName>
        <fullName evidence="16">OLC1v1026578C1</fullName>
    </submittedName>
</protein>
<keyword evidence="4 13" id="KW-0812">Transmembrane</keyword>
<feature type="signal peptide" evidence="14">
    <location>
        <begin position="1"/>
        <end position="24"/>
    </location>
</feature>
<dbReference type="GO" id="GO:0004674">
    <property type="term" value="F:protein serine/threonine kinase activity"/>
    <property type="evidence" value="ECO:0007669"/>
    <property type="project" value="UniProtKB-KW"/>
</dbReference>
<reference evidence="16" key="1">
    <citation type="submission" date="2023-03" db="EMBL/GenBank/DDBJ databases">
        <authorList>
            <person name="Julca I."/>
        </authorList>
    </citation>
    <scope>NUCLEOTIDE SEQUENCE</scope>
</reference>
<dbReference type="FunFam" id="3.30.200.20:FF:000039">
    <property type="entry name" value="receptor-like protein kinase FERONIA"/>
    <property type="match status" value="1"/>
</dbReference>
<dbReference type="AlphaFoldDB" id="A0AAV1C7Y9"/>
<evidence type="ECO:0000256" key="3">
    <source>
        <dbReference type="ARBA" id="ARBA00022679"/>
    </source>
</evidence>
<feature type="binding site" evidence="12">
    <location>
        <position position="523"/>
    </location>
    <ligand>
        <name>ATP</name>
        <dbReference type="ChEBI" id="CHEBI:30616"/>
    </ligand>
</feature>
<dbReference type="InterPro" id="IPR017441">
    <property type="entry name" value="Protein_kinase_ATP_BS"/>
</dbReference>
<evidence type="ECO:0000256" key="7">
    <source>
        <dbReference type="ARBA" id="ARBA00022777"/>
    </source>
</evidence>